<gene>
    <name evidence="4" type="ORF">Pan265_22010</name>
</gene>
<dbReference type="RefSeq" id="WP_145446509.1">
    <property type="nucleotide sequence ID" value="NZ_CP036280.1"/>
</dbReference>
<dbReference type="AlphaFoldDB" id="A0A518BZD5"/>
<accession>A0A518BZD5</accession>
<dbReference type="CDD" id="cd00841">
    <property type="entry name" value="MPP_YfcE"/>
    <property type="match status" value="1"/>
</dbReference>
<dbReference type="InterPro" id="IPR053193">
    <property type="entry name" value="MetalloPDE_YfcE-like"/>
</dbReference>
<dbReference type="InterPro" id="IPR029052">
    <property type="entry name" value="Metallo-depent_PP-like"/>
</dbReference>
<proteinExistence type="inferred from homology"/>
<dbReference type="GO" id="GO:0046872">
    <property type="term" value="F:metal ion binding"/>
    <property type="evidence" value="ECO:0007669"/>
    <property type="project" value="UniProtKB-KW"/>
</dbReference>
<keyword evidence="2" id="KW-0479">Metal-binding</keyword>
<dbReference type="KEGG" id="mcad:Pan265_22010"/>
<evidence type="ECO:0000313" key="4">
    <source>
        <dbReference type="EMBL" id="QDU72336.1"/>
    </source>
</evidence>
<dbReference type="NCBIfam" id="TIGR00040">
    <property type="entry name" value="yfcE"/>
    <property type="match status" value="1"/>
</dbReference>
<reference evidence="4 5" key="1">
    <citation type="submission" date="2019-02" db="EMBL/GenBank/DDBJ databases">
        <title>Deep-cultivation of Planctomycetes and their phenomic and genomic characterization uncovers novel biology.</title>
        <authorList>
            <person name="Wiegand S."/>
            <person name="Jogler M."/>
            <person name="Boedeker C."/>
            <person name="Pinto D."/>
            <person name="Vollmers J."/>
            <person name="Rivas-Marin E."/>
            <person name="Kohn T."/>
            <person name="Peeters S.H."/>
            <person name="Heuer A."/>
            <person name="Rast P."/>
            <person name="Oberbeckmann S."/>
            <person name="Bunk B."/>
            <person name="Jeske O."/>
            <person name="Meyerdierks A."/>
            <person name="Storesund J.E."/>
            <person name="Kallscheuer N."/>
            <person name="Luecker S."/>
            <person name="Lage O.M."/>
            <person name="Pohl T."/>
            <person name="Merkel B.J."/>
            <person name="Hornburger P."/>
            <person name="Mueller R.-W."/>
            <person name="Bruemmer F."/>
            <person name="Labrenz M."/>
            <person name="Spormann A.M."/>
            <person name="Op den Camp H."/>
            <person name="Overmann J."/>
            <person name="Amann R."/>
            <person name="Jetten M.S.M."/>
            <person name="Mascher T."/>
            <person name="Medema M.H."/>
            <person name="Devos D.P."/>
            <person name="Kaster A.-K."/>
            <person name="Ovreas L."/>
            <person name="Rohde M."/>
            <person name="Galperin M.Y."/>
            <person name="Jogler C."/>
        </authorList>
    </citation>
    <scope>NUCLEOTIDE SEQUENCE [LARGE SCALE GENOMIC DNA]</scope>
    <source>
        <strain evidence="4 5">Pan265</strain>
    </source>
</reference>
<evidence type="ECO:0000256" key="2">
    <source>
        <dbReference type="RuleBase" id="RU362039"/>
    </source>
</evidence>
<keyword evidence="5" id="KW-1185">Reference proteome</keyword>
<dbReference type="Gene3D" id="3.60.21.10">
    <property type="match status" value="1"/>
</dbReference>
<dbReference type="PANTHER" id="PTHR43165:SF1">
    <property type="entry name" value="PHOSPHODIESTERASE MJ0936"/>
    <property type="match status" value="1"/>
</dbReference>
<protein>
    <recommendedName>
        <fullName evidence="2">Phosphoesterase</fullName>
        <ecNumber evidence="2">3.1.4.-</ecNumber>
    </recommendedName>
</protein>
<name>A0A518BZD5_9BACT</name>
<dbReference type="SUPFAM" id="SSF56300">
    <property type="entry name" value="Metallo-dependent phosphatases"/>
    <property type="match status" value="1"/>
</dbReference>
<feature type="domain" description="Calcineurin-like phosphoesterase" evidence="3">
    <location>
        <begin position="1"/>
        <end position="158"/>
    </location>
</feature>
<dbReference type="Proteomes" id="UP000320386">
    <property type="component" value="Chromosome"/>
</dbReference>
<sequence>MRIGVISDTHDRIPTFQRAMSMFRQLKVDAILHAGDFVAPFAARLLLPEYSRMPDTPVHCVLGNNDGERAGLQKMLPQLVNGPLTLTLAGKTVVMHHFIDWLKPADIAKADVVITGHTHEIVNETVDHNDKPQLRLNPGECCGWLTDRCTVALLDLDKQEAEIVEVHP</sequence>
<comment type="similarity">
    <text evidence="1 2">Belongs to the metallophosphoesterase superfamily. YfcE family.</text>
</comment>
<comment type="cofactor">
    <cofactor evidence="2">
        <name>a divalent metal cation</name>
        <dbReference type="ChEBI" id="CHEBI:60240"/>
    </cofactor>
</comment>
<dbReference type="Pfam" id="PF12850">
    <property type="entry name" value="Metallophos_2"/>
    <property type="match status" value="1"/>
</dbReference>
<dbReference type="InterPro" id="IPR041802">
    <property type="entry name" value="MPP_YfcE"/>
</dbReference>
<dbReference type="InterPro" id="IPR024654">
    <property type="entry name" value="Calcineurin-like_PHP_lpxH"/>
</dbReference>
<dbReference type="OrthoDB" id="9800565at2"/>
<dbReference type="EMBL" id="CP036280">
    <property type="protein sequence ID" value="QDU72336.1"/>
    <property type="molecule type" value="Genomic_DNA"/>
</dbReference>
<dbReference type="EC" id="3.1.4.-" evidence="2"/>
<evidence type="ECO:0000259" key="3">
    <source>
        <dbReference type="Pfam" id="PF12850"/>
    </source>
</evidence>
<dbReference type="InterPro" id="IPR000979">
    <property type="entry name" value="Phosphodiesterase_MJ0936/Vps29"/>
</dbReference>
<evidence type="ECO:0000256" key="1">
    <source>
        <dbReference type="ARBA" id="ARBA00008950"/>
    </source>
</evidence>
<dbReference type="GO" id="GO:0016787">
    <property type="term" value="F:hydrolase activity"/>
    <property type="evidence" value="ECO:0007669"/>
    <property type="project" value="UniProtKB-UniRule"/>
</dbReference>
<evidence type="ECO:0000313" key="5">
    <source>
        <dbReference type="Proteomes" id="UP000320386"/>
    </source>
</evidence>
<organism evidence="4 5">
    <name type="scientific">Mucisphaera calidilacus</name>
    <dbReference type="NCBI Taxonomy" id="2527982"/>
    <lineage>
        <taxon>Bacteria</taxon>
        <taxon>Pseudomonadati</taxon>
        <taxon>Planctomycetota</taxon>
        <taxon>Phycisphaerae</taxon>
        <taxon>Phycisphaerales</taxon>
        <taxon>Phycisphaeraceae</taxon>
        <taxon>Mucisphaera</taxon>
    </lineage>
</organism>
<dbReference type="PANTHER" id="PTHR43165">
    <property type="entry name" value="METALLOPHOSPHOESTERASE"/>
    <property type="match status" value="1"/>
</dbReference>